<proteinExistence type="predicted"/>
<name>A0A0S4QY54_9ACTN</name>
<sequence length="128" mass="13999">MAFDGVSHLSLTVTDLDRSTAWYRDVLDWKELVRDRGETTTFAHGVLPGGLSIVLRQHDQPGATAFDETRPGLDHLSFSVSEPADLDRLVSRLAGIGAVFTPTQELPFGRLLAFRDPDNIALEALLPG</sequence>
<dbReference type="InterPro" id="IPR037523">
    <property type="entry name" value="VOC_core"/>
</dbReference>
<organism evidence="2 3">
    <name type="scientific">Parafrankia irregularis</name>
    <dbReference type="NCBI Taxonomy" id="795642"/>
    <lineage>
        <taxon>Bacteria</taxon>
        <taxon>Bacillati</taxon>
        <taxon>Actinomycetota</taxon>
        <taxon>Actinomycetes</taxon>
        <taxon>Frankiales</taxon>
        <taxon>Frankiaceae</taxon>
        <taxon>Parafrankia</taxon>
    </lineage>
</organism>
<keyword evidence="3" id="KW-1185">Reference proteome</keyword>
<dbReference type="Proteomes" id="UP000198802">
    <property type="component" value="Unassembled WGS sequence"/>
</dbReference>
<evidence type="ECO:0000313" key="3">
    <source>
        <dbReference type="Proteomes" id="UP000198802"/>
    </source>
</evidence>
<dbReference type="Gene3D" id="3.10.180.10">
    <property type="entry name" value="2,3-Dihydroxybiphenyl 1,2-Dioxygenase, domain 1"/>
    <property type="match status" value="1"/>
</dbReference>
<dbReference type="EMBL" id="FAOZ01000034">
    <property type="protein sequence ID" value="CUU60030.1"/>
    <property type="molecule type" value="Genomic_DNA"/>
</dbReference>
<dbReference type="RefSeq" id="WP_091284531.1">
    <property type="nucleotide sequence ID" value="NZ_FAOZ01000034.1"/>
</dbReference>
<dbReference type="AlphaFoldDB" id="A0A0S4QY54"/>
<dbReference type="InterPro" id="IPR029068">
    <property type="entry name" value="Glyas_Bleomycin-R_OHBP_Dase"/>
</dbReference>
<evidence type="ECO:0000313" key="2">
    <source>
        <dbReference type="EMBL" id="CUU60030.1"/>
    </source>
</evidence>
<protein>
    <submittedName>
        <fullName evidence="2">Glyoxylase I family protein</fullName>
    </submittedName>
</protein>
<accession>A0A0S4QY54</accession>
<evidence type="ECO:0000259" key="1">
    <source>
        <dbReference type="PROSITE" id="PS51819"/>
    </source>
</evidence>
<reference evidence="3" key="1">
    <citation type="submission" date="2015-11" db="EMBL/GenBank/DDBJ databases">
        <authorList>
            <person name="Varghese N."/>
        </authorList>
    </citation>
    <scope>NUCLEOTIDE SEQUENCE [LARGE SCALE GENOMIC DNA]</scope>
    <source>
        <strain evidence="3">DSM 45899</strain>
    </source>
</reference>
<gene>
    <name evidence="2" type="ORF">Ga0074812_13460</name>
</gene>
<dbReference type="PROSITE" id="PS51819">
    <property type="entry name" value="VOC"/>
    <property type="match status" value="1"/>
</dbReference>
<dbReference type="SUPFAM" id="SSF54593">
    <property type="entry name" value="Glyoxalase/Bleomycin resistance protein/Dihydroxybiphenyl dioxygenase"/>
    <property type="match status" value="1"/>
</dbReference>
<dbReference type="InterPro" id="IPR004360">
    <property type="entry name" value="Glyas_Fos-R_dOase_dom"/>
</dbReference>
<feature type="domain" description="VOC" evidence="1">
    <location>
        <begin position="5"/>
        <end position="127"/>
    </location>
</feature>
<dbReference type="Pfam" id="PF00903">
    <property type="entry name" value="Glyoxalase"/>
    <property type="match status" value="1"/>
</dbReference>